<protein>
    <submittedName>
        <fullName evidence="2">Uncharacterized protein</fullName>
    </submittedName>
</protein>
<organism evidence="2 3">
    <name type="scientific">Ciona intestinalis</name>
    <name type="common">Transparent sea squirt</name>
    <name type="synonym">Ascidia intestinalis</name>
    <dbReference type="NCBI Taxonomy" id="7719"/>
    <lineage>
        <taxon>Eukaryota</taxon>
        <taxon>Metazoa</taxon>
        <taxon>Chordata</taxon>
        <taxon>Tunicata</taxon>
        <taxon>Ascidiacea</taxon>
        <taxon>Phlebobranchia</taxon>
        <taxon>Cionidae</taxon>
        <taxon>Ciona</taxon>
    </lineage>
</organism>
<reference evidence="3" key="1">
    <citation type="journal article" date="2002" name="Science">
        <title>The draft genome of Ciona intestinalis: insights into chordate and vertebrate origins.</title>
        <authorList>
            <person name="Dehal P."/>
            <person name="Satou Y."/>
            <person name="Campbell R.K."/>
            <person name="Chapman J."/>
            <person name="Degnan B."/>
            <person name="De Tomaso A."/>
            <person name="Davidson B."/>
            <person name="Di Gregorio A."/>
            <person name="Gelpke M."/>
            <person name="Goodstein D.M."/>
            <person name="Harafuji N."/>
            <person name="Hastings K.E."/>
            <person name="Ho I."/>
            <person name="Hotta K."/>
            <person name="Huang W."/>
            <person name="Kawashima T."/>
            <person name="Lemaire P."/>
            <person name="Martinez D."/>
            <person name="Meinertzhagen I.A."/>
            <person name="Necula S."/>
            <person name="Nonaka M."/>
            <person name="Putnam N."/>
            <person name="Rash S."/>
            <person name="Saiga H."/>
            <person name="Satake M."/>
            <person name="Terry A."/>
            <person name="Yamada L."/>
            <person name="Wang H.G."/>
            <person name="Awazu S."/>
            <person name="Azumi K."/>
            <person name="Boore J."/>
            <person name="Branno M."/>
            <person name="Chin-Bow S."/>
            <person name="DeSantis R."/>
            <person name="Doyle S."/>
            <person name="Francino P."/>
            <person name="Keys D.N."/>
            <person name="Haga S."/>
            <person name="Hayashi H."/>
            <person name="Hino K."/>
            <person name="Imai K.S."/>
            <person name="Inaba K."/>
            <person name="Kano S."/>
            <person name="Kobayashi K."/>
            <person name="Kobayashi M."/>
            <person name="Lee B.I."/>
            <person name="Makabe K.W."/>
            <person name="Manohar C."/>
            <person name="Matassi G."/>
            <person name="Medina M."/>
            <person name="Mochizuki Y."/>
            <person name="Mount S."/>
            <person name="Morishita T."/>
            <person name="Miura S."/>
            <person name="Nakayama A."/>
            <person name="Nishizaka S."/>
            <person name="Nomoto H."/>
            <person name="Ohta F."/>
            <person name="Oishi K."/>
            <person name="Rigoutsos I."/>
            <person name="Sano M."/>
            <person name="Sasaki A."/>
            <person name="Sasakura Y."/>
            <person name="Shoguchi E."/>
            <person name="Shin-i T."/>
            <person name="Spagnuolo A."/>
            <person name="Stainier D."/>
            <person name="Suzuki M.M."/>
            <person name="Tassy O."/>
            <person name="Takatori N."/>
            <person name="Tokuoka M."/>
            <person name="Yagi K."/>
            <person name="Yoshizaki F."/>
            <person name="Wada S."/>
            <person name="Zhang C."/>
            <person name="Hyatt P.D."/>
            <person name="Larimer F."/>
            <person name="Detter C."/>
            <person name="Doggett N."/>
            <person name="Glavina T."/>
            <person name="Hawkins T."/>
            <person name="Richardson P."/>
            <person name="Lucas S."/>
            <person name="Kohara Y."/>
            <person name="Levine M."/>
            <person name="Satoh N."/>
            <person name="Rokhsar D.S."/>
        </authorList>
    </citation>
    <scope>NUCLEOTIDE SEQUENCE [LARGE SCALE GENOMIC DNA]</scope>
</reference>
<feature type="compositionally biased region" description="Low complexity" evidence="1">
    <location>
        <begin position="47"/>
        <end position="64"/>
    </location>
</feature>
<reference evidence="2" key="3">
    <citation type="submission" date="2025-09" db="UniProtKB">
        <authorList>
            <consortium name="Ensembl"/>
        </authorList>
    </citation>
    <scope>IDENTIFICATION</scope>
</reference>
<dbReference type="HOGENOM" id="CLU_2866978_0_0_1"/>
<dbReference type="Proteomes" id="UP000008144">
    <property type="component" value="Unassembled WGS sequence"/>
</dbReference>
<name>H2XLR9_CIOIN</name>
<dbReference type="InParanoid" id="H2XLR9"/>
<dbReference type="Ensembl" id="ENSCINT00000034137.1">
    <property type="protein sequence ID" value="ENSCINP00000030601.1"/>
    <property type="gene ID" value="ENSCING00000023019.1"/>
</dbReference>
<feature type="region of interest" description="Disordered" evidence="1">
    <location>
        <begin position="44"/>
        <end position="64"/>
    </location>
</feature>
<accession>H2XLR9</accession>
<keyword evidence="3" id="KW-1185">Reference proteome</keyword>
<dbReference type="AlphaFoldDB" id="H2XLR9"/>
<evidence type="ECO:0000313" key="3">
    <source>
        <dbReference type="Proteomes" id="UP000008144"/>
    </source>
</evidence>
<proteinExistence type="predicted"/>
<sequence length="64" mass="7009">MLSISPASSFNCFILCSYLSFSFSKSPCVSSKLCWMKTSPSWYGIASESSSSRSRRSSPASSMF</sequence>
<evidence type="ECO:0000256" key="1">
    <source>
        <dbReference type="SAM" id="MobiDB-lite"/>
    </source>
</evidence>
<reference evidence="2" key="2">
    <citation type="submission" date="2025-08" db="UniProtKB">
        <authorList>
            <consortium name="Ensembl"/>
        </authorList>
    </citation>
    <scope>IDENTIFICATION</scope>
</reference>
<evidence type="ECO:0000313" key="2">
    <source>
        <dbReference type="Ensembl" id="ENSCINP00000030601.1"/>
    </source>
</evidence>